<dbReference type="Pfam" id="PF00583">
    <property type="entry name" value="Acetyltransf_1"/>
    <property type="match status" value="1"/>
</dbReference>
<dbReference type="InterPro" id="IPR050769">
    <property type="entry name" value="NAT_camello-type"/>
</dbReference>
<reference evidence="4" key="1">
    <citation type="submission" date="2021-02" db="EMBL/GenBank/DDBJ databases">
        <title>Genome sequence of Rhodospirillales sp. strain TMPK1 isolated from soil.</title>
        <authorList>
            <person name="Nakai R."/>
            <person name="Kusada H."/>
            <person name="Tamaki H."/>
        </authorList>
    </citation>
    <scope>NUCLEOTIDE SEQUENCE</scope>
    <source>
        <strain evidence="4">TMPK1</strain>
    </source>
</reference>
<dbReference type="Proteomes" id="UP000681075">
    <property type="component" value="Unassembled WGS sequence"/>
</dbReference>
<evidence type="ECO:0000256" key="1">
    <source>
        <dbReference type="ARBA" id="ARBA00022679"/>
    </source>
</evidence>
<dbReference type="InterPro" id="IPR016181">
    <property type="entry name" value="Acyl_CoA_acyltransferase"/>
</dbReference>
<dbReference type="Gene3D" id="3.40.630.30">
    <property type="match status" value="1"/>
</dbReference>
<evidence type="ECO:0000313" key="4">
    <source>
        <dbReference type="EMBL" id="GIL39415.1"/>
    </source>
</evidence>
<accession>A0A8S8XDP8</accession>
<evidence type="ECO:0000313" key="5">
    <source>
        <dbReference type="Proteomes" id="UP000681075"/>
    </source>
</evidence>
<dbReference type="AlphaFoldDB" id="A0A8S8XDP8"/>
<dbReference type="PRINTS" id="PR00598">
    <property type="entry name" value="HTHMARR"/>
</dbReference>
<dbReference type="Pfam" id="PF12802">
    <property type="entry name" value="MarR_2"/>
    <property type="match status" value="1"/>
</dbReference>
<dbReference type="EMBL" id="BOPV01000001">
    <property type="protein sequence ID" value="GIL39415.1"/>
    <property type="molecule type" value="Genomic_DNA"/>
</dbReference>
<dbReference type="SMART" id="SM00347">
    <property type="entry name" value="HTH_MARR"/>
    <property type="match status" value="1"/>
</dbReference>
<dbReference type="Gene3D" id="1.10.10.10">
    <property type="entry name" value="Winged helix-like DNA-binding domain superfamily/Winged helix DNA-binding domain"/>
    <property type="match status" value="1"/>
</dbReference>
<dbReference type="RefSeq" id="WP_420242520.1">
    <property type="nucleotide sequence ID" value="NZ_BOPV01000001.1"/>
</dbReference>
<evidence type="ECO:0000259" key="2">
    <source>
        <dbReference type="PROSITE" id="PS50995"/>
    </source>
</evidence>
<keyword evidence="1" id="KW-0808">Transferase</keyword>
<feature type="domain" description="HTH marR-type" evidence="2">
    <location>
        <begin position="9"/>
        <end position="144"/>
    </location>
</feature>
<dbReference type="PANTHER" id="PTHR13947">
    <property type="entry name" value="GNAT FAMILY N-ACETYLTRANSFERASE"/>
    <property type="match status" value="1"/>
</dbReference>
<evidence type="ECO:0000259" key="3">
    <source>
        <dbReference type="PROSITE" id="PS51186"/>
    </source>
</evidence>
<name>A0A8S8XDP8_9PROT</name>
<dbReference type="InterPro" id="IPR000182">
    <property type="entry name" value="GNAT_dom"/>
</dbReference>
<gene>
    <name evidence="4" type="ORF">TMPK1_16520</name>
</gene>
<dbReference type="CDD" id="cd04301">
    <property type="entry name" value="NAT_SF"/>
    <property type="match status" value="1"/>
</dbReference>
<dbReference type="PROSITE" id="PS50995">
    <property type="entry name" value="HTH_MARR_2"/>
    <property type="match status" value="1"/>
</dbReference>
<dbReference type="InterPro" id="IPR036390">
    <property type="entry name" value="WH_DNA-bd_sf"/>
</dbReference>
<dbReference type="PANTHER" id="PTHR13947:SF37">
    <property type="entry name" value="LD18367P"/>
    <property type="match status" value="1"/>
</dbReference>
<protein>
    <submittedName>
        <fullName evidence="4">GNAT family N-acetyltransferase</fullName>
    </submittedName>
</protein>
<dbReference type="GO" id="GO:0008080">
    <property type="term" value="F:N-acetyltransferase activity"/>
    <property type="evidence" value="ECO:0007669"/>
    <property type="project" value="InterPro"/>
</dbReference>
<comment type="caution">
    <text evidence="4">The sequence shown here is derived from an EMBL/GenBank/DDBJ whole genome shotgun (WGS) entry which is preliminary data.</text>
</comment>
<dbReference type="SUPFAM" id="SSF46785">
    <property type="entry name" value="Winged helix' DNA-binding domain"/>
    <property type="match status" value="1"/>
</dbReference>
<dbReference type="InterPro" id="IPR000835">
    <property type="entry name" value="HTH_MarR-typ"/>
</dbReference>
<keyword evidence="5" id="KW-1185">Reference proteome</keyword>
<dbReference type="PROSITE" id="PS51186">
    <property type="entry name" value="GNAT"/>
    <property type="match status" value="1"/>
</dbReference>
<dbReference type="InterPro" id="IPR036388">
    <property type="entry name" value="WH-like_DNA-bd_sf"/>
</dbReference>
<sequence length="317" mass="35408">MSQIQAPPRDPVVTELRQFNRWWTHKIGALDANHLGSDFSLAESRVLYELAHRDGPTASELAAALGLDAGYLSRILQRFHKDGLLARAASDVDSRRQHLTLTERGRSAFAPLDQSAHRSMAQLLAPLSQDARLRLRHAVRELEQLLGERKPDAVPYILRPLGPGDLGWVVQRHGALYAEEYGWNVEFEALTAEIVAGFGKRHDPAQERGWIAERDGVPVGCVFLMRKSATIGQLRLLLVEPSARGLGMGARLVEECVRFARQAGYKRVQLWTNDVLTSARRIYEAAGFSLITSETHTSFGKKLVAQTWEKVLNPPPR</sequence>
<dbReference type="SUPFAM" id="SSF55729">
    <property type="entry name" value="Acyl-CoA N-acyltransferases (Nat)"/>
    <property type="match status" value="1"/>
</dbReference>
<proteinExistence type="predicted"/>
<feature type="domain" description="N-acetyltransferase" evidence="3">
    <location>
        <begin position="156"/>
        <end position="309"/>
    </location>
</feature>
<dbReference type="GO" id="GO:0003700">
    <property type="term" value="F:DNA-binding transcription factor activity"/>
    <property type="evidence" value="ECO:0007669"/>
    <property type="project" value="InterPro"/>
</dbReference>
<organism evidence="4 5">
    <name type="scientific">Roseiterribacter gracilis</name>
    <dbReference type="NCBI Taxonomy" id="2812848"/>
    <lineage>
        <taxon>Bacteria</taxon>
        <taxon>Pseudomonadati</taxon>
        <taxon>Pseudomonadota</taxon>
        <taxon>Alphaproteobacteria</taxon>
        <taxon>Rhodospirillales</taxon>
        <taxon>Roseiterribacteraceae</taxon>
        <taxon>Roseiterribacter</taxon>
    </lineage>
</organism>